<name>A0A8D8F4V2_CULPI</name>
<reference evidence="1" key="1">
    <citation type="submission" date="2021-05" db="EMBL/GenBank/DDBJ databases">
        <authorList>
            <person name="Alioto T."/>
            <person name="Alioto T."/>
            <person name="Gomez Garrido J."/>
        </authorList>
    </citation>
    <scope>NUCLEOTIDE SEQUENCE</scope>
</reference>
<accession>A0A8D8F4V2</accession>
<sequence>MQKSSTLGALRNTLNVPAAMGKWNRCVTKASTFTLHQKKEENNQIFIKLSLFTVAVLESLDDLLDRVPHDQLVIGPIIYHVQLLRSCYRIARINIHIFLQIFRVVVQRFVPHARPVVAMVV</sequence>
<proteinExistence type="predicted"/>
<protein>
    <submittedName>
        <fullName evidence="1">(northern house mosquito) hypothetical protein</fullName>
    </submittedName>
</protein>
<dbReference type="AlphaFoldDB" id="A0A8D8F4V2"/>
<organism evidence="1">
    <name type="scientific">Culex pipiens</name>
    <name type="common">House mosquito</name>
    <dbReference type="NCBI Taxonomy" id="7175"/>
    <lineage>
        <taxon>Eukaryota</taxon>
        <taxon>Metazoa</taxon>
        <taxon>Ecdysozoa</taxon>
        <taxon>Arthropoda</taxon>
        <taxon>Hexapoda</taxon>
        <taxon>Insecta</taxon>
        <taxon>Pterygota</taxon>
        <taxon>Neoptera</taxon>
        <taxon>Endopterygota</taxon>
        <taxon>Diptera</taxon>
        <taxon>Nematocera</taxon>
        <taxon>Culicoidea</taxon>
        <taxon>Culicidae</taxon>
        <taxon>Culicinae</taxon>
        <taxon>Culicini</taxon>
        <taxon>Culex</taxon>
        <taxon>Culex</taxon>
    </lineage>
</organism>
<evidence type="ECO:0000313" key="1">
    <source>
        <dbReference type="EMBL" id="CAG6458471.1"/>
    </source>
</evidence>
<dbReference type="EMBL" id="HBUE01035060">
    <property type="protein sequence ID" value="CAG6458471.1"/>
    <property type="molecule type" value="Transcribed_RNA"/>
</dbReference>